<dbReference type="GO" id="GO:0003677">
    <property type="term" value="F:DNA binding"/>
    <property type="evidence" value="ECO:0007669"/>
    <property type="project" value="InterPro"/>
</dbReference>
<dbReference type="Gene3D" id="1.10.260.40">
    <property type="entry name" value="lambda repressor-like DNA-binding domains"/>
    <property type="match status" value="1"/>
</dbReference>
<organism evidence="2 3">
    <name type="scientific">[Clostridium] clostridioforme 90A8</name>
    <dbReference type="NCBI Taxonomy" id="999408"/>
    <lineage>
        <taxon>Bacteria</taxon>
        <taxon>Bacillati</taxon>
        <taxon>Bacillota</taxon>
        <taxon>Clostridia</taxon>
        <taxon>Lachnospirales</taxon>
        <taxon>Lachnospiraceae</taxon>
        <taxon>Enterocloster</taxon>
    </lineage>
</organism>
<dbReference type="Proteomes" id="UP000013085">
    <property type="component" value="Unassembled WGS sequence"/>
</dbReference>
<dbReference type="SUPFAM" id="SSF47413">
    <property type="entry name" value="lambda repressor-like DNA-binding domains"/>
    <property type="match status" value="1"/>
</dbReference>
<proteinExistence type="predicted"/>
<dbReference type="SMART" id="SM00530">
    <property type="entry name" value="HTH_XRE"/>
    <property type="match status" value="1"/>
</dbReference>
<dbReference type="PROSITE" id="PS50943">
    <property type="entry name" value="HTH_CROC1"/>
    <property type="match status" value="1"/>
</dbReference>
<protein>
    <recommendedName>
        <fullName evidence="1">HTH cro/C1-type domain-containing protein</fullName>
    </recommendedName>
</protein>
<dbReference type="EMBL" id="AGYR01000018">
    <property type="protein sequence ID" value="ENZ17224.1"/>
    <property type="molecule type" value="Genomic_DNA"/>
</dbReference>
<dbReference type="Pfam" id="PF01381">
    <property type="entry name" value="HTH_3"/>
    <property type="match status" value="1"/>
</dbReference>
<sequence>MSSLYDRIIEQTKRLNMTGKELGQQLGLKKTPLTDWKNQKSCPTLEQVVMMCEIFAVSADYLIFGKSLMLSSDENEFLENFRKLDSRGHHRVHTVIYEEIDRMEQAEKSKVKVG</sequence>
<dbReference type="RefSeq" id="WP_002595637.1">
    <property type="nucleotide sequence ID" value="NZ_KB851019.1"/>
</dbReference>
<dbReference type="AlphaFoldDB" id="A0A0E2HQF7"/>
<reference evidence="2 3" key="1">
    <citation type="submission" date="2013-01" db="EMBL/GenBank/DDBJ databases">
        <title>The Genome Sequence of Clostridium clostridioforme 90A8.</title>
        <authorList>
            <consortium name="The Broad Institute Genome Sequencing Platform"/>
            <person name="Earl A."/>
            <person name="Ward D."/>
            <person name="Feldgarden M."/>
            <person name="Gevers D."/>
            <person name="Courvalin P."/>
            <person name="Lambert T."/>
            <person name="Walker B."/>
            <person name="Young S.K."/>
            <person name="Zeng Q."/>
            <person name="Gargeya S."/>
            <person name="Fitzgerald M."/>
            <person name="Haas B."/>
            <person name="Abouelleil A."/>
            <person name="Alvarado L."/>
            <person name="Arachchi H.M."/>
            <person name="Berlin A.M."/>
            <person name="Chapman S.B."/>
            <person name="Dewar J."/>
            <person name="Goldberg J."/>
            <person name="Griggs A."/>
            <person name="Gujja S."/>
            <person name="Hansen M."/>
            <person name="Howarth C."/>
            <person name="Imamovic A."/>
            <person name="Larimer J."/>
            <person name="McCowan C."/>
            <person name="Murphy C."/>
            <person name="Neiman D."/>
            <person name="Pearson M."/>
            <person name="Priest M."/>
            <person name="Roberts A."/>
            <person name="Saif S."/>
            <person name="Shea T."/>
            <person name="Sisk P."/>
            <person name="Sykes S."/>
            <person name="Wortman J."/>
            <person name="Nusbaum C."/>
            <person name="Birren B."/>
        </authorList>
    </citation>
    <scope>NUCLEOTIDE SEQUENCE [LARGE SCALE GENOMIC DNA]</scope>
    <source>
        <strain evidence="2 3">90A8</strain>
    </source>
</reference>
<evidence type="ECO:0000259" key="1">
    <source>
        <dbReference type="PROSITE" id="PS50943"/>
    </source>
</evidence>
<evidence type="ECO:0000313" key="2">
    <source>
        <dbReference type="EMBL" id="ENZ17224.1"/>
    </source>
</evidence>
<name>A0A0E2HQF7_9FIRM</name>
<evidence type="ECO:0000313" key="3">
    <source>
        <dbReference type="Proteomes" id="UP000013085"/>
    </source>
</evidence>
<dbReference type="HOGENOM" id="CLU_2116723_0_0_9"/>
<dbReference type="InterPro" id="IPR010982">
    <property type="entry name" value="Lambda_DNA-bd_dom_sf"/>
</dbReference>
<feature type="domain" description="HTH cro/C1-type" evidence="1">
    <location>
        <begin position="8"/>
        <end position="62"/>
    </location>
</feature>
<gene>
    <name evidence="2" type="ORF">HMPREF1090_01994</name>
</gene>
<accession>A0A0E2HQF7</accession>
<comment type="caution">
    <text evidence="2">The sequence shown here is derived from an EMBL/GenBank/DDBJ whole genome shotgun (WGS) entry which is preliminary data.</text>
</comment>
<dbReference type="CDD" id="cd00093">
    <property type="entry name" value="HTH_XRE"/>
    <property type="match status" value="1"/>
</dbReference>
<dbReference type="InterPro" id="IPR001387">
    <property type="entry name" value="Cro/C1-type_HTH"/>
</dbReference>